<keyword evidence="2" id="KW-1185">Reference proteome</keyword>
<dbReference type="Proteomes" id="UP000478052">
    <property type="component" value="Unassembled WGS sequence"/>
</dbReference>
<evidence type="ECO:0000313" key="2">
    <source>
        <dbReference type="Proteomes" id="UP000478052"/>
    </source>
</evidence>
<evidence type="ECO:0000313" key="1">
    <source>
        <dbReference type="EMBL" id="KAF0768188.1"/>
    </source>
</evidence>
<reference evidence="1 2" key="1">
    <citation type="submission" date="2019-08" db="EMBL/GenBank/DDBJ databases">
        <title>Whole genome of Aphis craccivora.</title>
        <authorList>
            <person name="Voronova N.V."/>
            <person name="Shulinski R.S."/>
            <person name="Bandarenka Y.V."/>
            <person name="Zhorov D.G."/>
            <person name="Warner D."/>
        </authorList>
    </citation>
    <scope>NUCLEOTIDE SEQUENCE [LARGE SCALE GENOMIC DNA]</scope>
    <source>
        <strain evidence="1">180601</strain>
        <tissue evidence="1">Whole Body</tissue>
    </source>
</reference>
<sequence>MLKHTTQVVAVFNVEERKAKRLTVMYAKRRFLTPASGDRLITLNCKHWLLKPQITPINSRKQNEIDLDISEFRKKYQAPETRKEYNVYMTLYSTEKVSLTAFLIMTRELHFRRCHENEHTEVQRTLALASLENECRKKLIEANYRYNQAL</sequence>
<comment type="caution">
    <text evidence="1">The sequence shown here is derived from an EMBL/GenBank/DDBJ whole genome shotgun (WGS) entry which is preliminary data.</text>
</comment>
<gene>
    <name evidence="1" type="ORF">FWK35_00007268</name>
</gene>
<organism evidence="1 2">
    <name type="scientific">Aphis craccivora</name>
    <name type="common">Cowpea aphid</name>
    <dbReference type="NCBI Taxonomy" id="307492"/>
    <lineage>
        <taxon>Eukaryota</taxon>
        <taxon>Metazoa</taxon>
        <taxon>Ecdysozoa</taxon>
        <taxon>Arthropoda</taxon>
        <taxon>Hexapoda</taxon>
        <taxon>Insecta</taxon>
        <taxon>Pterygota</taxon>
        <taxon>Neoptera</taxon>
        <taxon>Paraneoptera</taxon>
        <taxon>Hemiptera</taxon>
        <taxon>Sternorrhyncha</taxon>
        <taxon>Aphidomorpha</taxon>
        <taxon>Aphidoidea</taxon>
        <taxon>Aphididae</taxon>
        <taxon>Aphidini</taxon>
        <taxon>Aphis</taxon>
        <taxon>Aphis</taxon>
    </lineage>
</organism>
<dbReference type="AlphaFoldDB" id="A0A6G0ZCQ6"/>
<dbReference type="EMBL" id="VUJU01000818">
    <property type="protein sequence ID" value="KAF0768188.1"/>
    <property type="molecule type" value="Genomic_DNA"/>
</dbReference>
<proteinExistence type="predicted"/>
<accession>A0A6G0ZCQ6</accession>
<name>A0A6G0ZCQ6_APHCR</name>
<dbReference type="OrthoDB" id="429119at2759"/>
<protein>
    <submittedName>
        <fullName evidence="1">RIB43A-like with coiled-coils protein 2</fullName>
    </submittedName>
</protein>